<dbReference type="OrthoDB" id="9805770at2"/>
<reference evidence="9 10" key="1">
    <citation type="submission" date="2018-04" db="EMBL/GenBank/DDBJ databases">
        <title>Genomic Encyclopedia of Archaeal and Bacterial Type Strains, Phase II (KMG-II): from individual species to whole genera.</title>
        <authorList>
            <person name="Goeker M."/>
        </authorList>
    </citation>
    <scope>NUCLEOTIDE SEQUENCE [LARGE SCALE GENOMIC DNA]</scope>
    <source>
        <strain evidence="9 10">DSM 5822</strain>
    </source>
</reference>
<dbReference type="Pfam" id="PF00198">
    <property type="entry name" value="2-oxoacid_dh"/>
    <property type="match status" value="1"/>
</dbReference>
<organism evidence="9 10">
    <name type="scientific">Agitococcus lubricus</name>
    <dbReference type="NCBI Taxonomy" id="1077255"/>
    <lineage>
        <taxon>Bacteria</taxon>
        <taxon>Pseudomonadati</taxon>
        <taxon>Pseudomonadota</taxon>
        <taxon>Gammaproteobacteria</taxon>
        <taxon>Moraxellales</taxon>
        <taxon>Moraxellaceae</taxon>
        <taxon>Agitococcus</taxon>
    </lineage>
</organism>
<comment type="caution">
    <text evidence="9">The sequence shown here is derived from an EMBL/GenBank/DDBJ whole genome shotgun (WGS) entry which is preliminary data.</text>
</comment>
<evidence type="ECO:0000256" key="4">
    <source>
        <dbReference type="ARBA" id="ARBA00022679"/>
    </source>
</evidence>
<name>A0A2T5IUZ4_9GAMM</name>
<evidence type="ECO:0000256" key="2">
    <source>
        <dbReference type="ARBA" id="ARBA00007317"/>
    </source>
</evidence>
<evidence type="ECO:0000256" key="1">
    <source>
        <dbReference type="ARBA" id="ARBA00001938"/>
    </source>
</evidence>
<dbReference type="InterPro" id="IPR023213">
    <property type="entry name" value="CAT-like_dom_sf"/>
</dbReference>
<dbReference type="GO" id="GO:0031405">
    <property type="term" value="F:lipoic acid binding"/>
    <property type="evidence" value="ECO:0007669"/>
    <property type="project" value="TreeGrafter"/>
</dbReference>
<dbReference type="SUPFAM" id="SSF51230">
    <property type="entry name" value="Single hybrid motif"/>
    <property type="match status" value="1"/>
</dbReference>
<accession>A0A2T5IUZ4</accession>
<dbReference type="GO" id="GO:0005737">
    <property type="term" value="C:cytoplasm"/>
    <property type="evidence" value="ECO:0007669"/>
    <property type="project" value="TreeGrafter"/>
</dbReference>
<evidence type="ECO:0000259" key="8">
    <source>
        <dbReference type="PROSITE" id="PS50968"/>
    </source>
</evidence>
<evidence type="ECO:0000256" key="7">
    <source>
        <dbReference type="RuleBase" id="RU003423"/>
    </source>
</evidence>
<dbReference type="CDD" id="cd06849">
    <property type="entry name" value="lipoyl_domain"/>
    <property type="match status" value="1"/>
</dbReference>
<dbReference type="PANTHER" id="PTHR43178:SF12">
    <property type="entry name" value="DIHYDROLIPOAMIDE ACETYLTRANSFERASE COMPONENT OF PYRUVATE DEHYDROGENASE COMPLEX"/>
    <property type="match status" value="1"/>
</dbReference>
<dbReference type="Gene3D" id="3.30.559.10">
    <property type="entry name" value="Chloramphenicol acetyltransferase-like domain"/>
    <property type="match status" value="1"/>
</dbReference>
<dbReference type="InterPro" id="IPR050743">
    <property type="entry name" value="2-oxoacid_DH_E2_comp"/>
</dbReference>
<evidence type="ECO:0000256" key="3">
    <source>
        <dbReference type="ARBA" id="ARBA00011484"/>
    </source>
</evidence>
<dbReference type="SUPFAM" id="SSF52777">
    <property type="entry name" value="CoA-dependent acyltransferases"/>
    <property type="match status" value="1"/>
</dbReference>
<gene>
    <name evidence="9" type="ORF">C8N29_11734</name>
</gene>
<dbReference type="PROSITE" id="PS50968">
    <property type="entry name" value="BIOTINYL_LIPOYL"/>
    <property type="match status" value="1"/>
</dbReference>
<dbReference type="InterPro" id="IPR001078">
    <property type="entry name" value="2-oxoacid_DH_actylTfrase"/>
</dbReference>
<comment type="subunit">
    <text evidence="3">Forms a 24-polypeptide structural core with octahedral symmetry.</text>
</comment>
<dbReference type="GO" id="GO:0016407">
    <property type="term" value="F:acetyltransferase activity"/>
    <property type="evidence" value="ECO:0007669"/>
    <property type="project" value="TreeGrafter"/>
</dbReference>
<dbReference type="InterPro" id="IPR011053">
    <property type="entry name" value="Single_hybrid_motif"/>
</dbReference>
<dbReference type="Gene3D" id="2.40.50.100">
    <property type="match status" value="1"/>
</dbReference>
<proteinExistence type="inferred from homology"/>
<feature type="domain" description="Lipoyl-binding" evidence="8">
    <location>
        <begin position="1"/>
        <end position="76"/>
    </location>
</feature>
<evidence type="ECO:0000313" key="9">
    <source>
        <dbReference type="EMBL" id="PTQ87710.1"/>
    </source>
</evidence>
<keyword evidence="9" id="KW-0670">Pyruvate</keyword>
<dbReference type="InterPro" id="IPR000089">
    <property type="entry name" value="Biotin_lipoyl"/>
</dbReference>
<dbReference type="EMBL" id="QAON01000017">
    <property type="protein sequence ID" value="PTQ87710.1"/>
    <property type="molecule type" value="Genomic_DNA"/>
</dbReference>
<keyword evidence="4 7" id="KW-0808">Transferase</keyword>
<dbReference type="RefSeq" id="WP_107866707.1">
    <property type="nucleotide sequence ID" value="NZ_QAON01000017.1"/>
</dbReference>
<evidence type="ECO:0000256" key="5">
    <source>
        <dbReference type="ARBA" id="ARBA00022823"/>
    </source>
</evidence>
<sequence length="361" mass="39584">MKTFSLPDLGEGLHEATVVEWYITNAQAVSQGTVIMAVETAKAIVDIPAPEDLFFIEALCPTNALVKVGAALFTYRTTEDKIERHPPSATTSVSVVGSLVEANTTASTQHFILGKDRFNTDEQRQAQQNLSASTRLLSISSDRQPQQLTGARLSMSQHMTHAQQTVALVTIFDEVYVKQSSPQGILTQVINGLIASCRQSPLTNAWLIDNSLIVHEHIHLGIAIDSPHGLFVPVIPKVDTLSERQISEKIKELKQQTQAHQLRAEQLQGATITVSNFGVFAGRFATPMVMPPQVAILGIGRLYRHNTLTNKGDIKTRLVIPLSFSFDHRALTGGEAAKFLATLIEKLQTPLSRRSNKKPQV</sequence>
<dbReference type="EC" id="2.3.1.-" evidence="7"/>
<comment type="similarity">
    <text evidence="2 7">Belongs to the 2-oxoacid dehydrogenase family.</text>
</comment>
<dbReference type="Proteomes" id="UP000244223">
    <property type="component" value="Unassembled WGS sequence"/>
</dbReference>
<protein>
    <recommendedName>
        <fullName evidence="7">Dihydrolipoamide acetyltransferase component of pyruvate dehydrogenase complex</fullName>
        <ecNumber evidence="7">2.3.1.-</ecNumber>
    </recommendedName>
</protein>
<keyword evidence="5 7" id="KW-0450">Lipoyl</keyword>
<evidence type="ECO:0000313" key="10">
    <source>
        <dbReference type="Proteomes" id="UP000244223"/>
    </source>
</evidence>
<dbReference type="AlphaFoldDB" id="A0A2T5IUZ4"/>
<dbReference type="PANTHER" id="PTHR43178">
    <property type="entry name" value="DIHYDROLIPOAMIDE ACETYLTRANSFERASE COMPONENT OF PYRUVATE DEHYDROGENASE COMPLEX"/>
    <property type="match status" value="1"/>
</dbReference>
<comment type="cofactor">
    <cofactor evidence="1 7">
        <name>(R)-lipoate</name>
        <dbReference type="ChEBI" id="CHEBI:83088"/>
    </cofactor>
</comment>
<keyword evidence="6 7" id="KW-0012">Acyltransferase</keyword>
<evidence type="ECO:0000256" key="6">
    <source>
        <dbReference type="ARBA" id="ARBA00023315"/>
    </source>
</evidence>
<keyword evidence="10" id="KW-1185">Reference proteome</keyword>
<dbReference type="Pfam" id="PF00364">
    <property type="entry name" value="Biotin_lipoyl"/>
    <property type="match status" value="1"/>
</dbReference>